<gene>
    <name evidence="1" type="primary">vlg</name>
    <name evidence="1" type="ORF">SAMEA1711581_01093</name>
</gene>
<dbReference type="Proteomes" id="UP000353394">
    <property type="component" value="Unassembled WGS sequence"/>
</dbReference>
<dbReference type="AlphaFoldDB" id="A0A8B6J0V9"/>
<comment type="caution">
    <text evidence="1">The sequence shown here is derived from an EMBL/GenBank/DDBJ whole genome shotgun (WGS) entry which is preliminary data.</text>
</comment>
<accession>A0A8B6J0V9</accession>
<name>A0A8B6J0V9_STRPY</name>
<dbReference type="EMBL" id="CAAIJW010000007">
    <property type="protein sequence ID" value="VHD10397.1"/>
    <property type="molecule type" value="Genomic_DNA"/>
</dbReference>
<evidence type="ECO:0000313" key="2">
    <source>
        <dbReference type="Proteomes" id="UP000353394"/>
    </source>
</evidence>
<protein>
    <submittedName>
        <fullName evidence="1">Trans-acting positive regulator</fullName>
    </submittedName>
</protein>
<organism evidence="1 2">
    <name type="scientific">Streptococcus pyogenes</name>
    <dbReference type="NCBI Taxonomy" id="1314"/>
    <lineage>
        <taxon>Bacteria</taxon>
        <taxon>Bacillati</taxon>
        <taxon>Bacillota</taxon>
        <taxon>Bacilli</taxon>
        <taxon>Lactobacillales</taxon>
        <taxon>Streptococcaceae</taxon>
        <taxon>Streptococcus</taxon>
    </lineage>
</organism>
<proteinExistence type="predicted"/>
<reference evidence="1 2" key="1">
    <citation type="submission" date="2019-04" db="EMBL/GenBank/DDBJ databases">
        <authorList>
            <consortium name="Pathogen Informatics"/>
        </authorList>
    </citation>
    <scope>NUCLEOTIDE SEQUENCE [LARGE SCALE GENOMIC DNA]</scope>
    <source>
        <strain evidence="1 2">K36395</strain>
    </source>
</reference>
<evidence type="ECO:0000313" key="1">
    <source>
        <dbReference type="EMBL" id="VHD10397.1"/>
    </source>
</evidence>
<sequence length="46" mass="5231">MVDMVSLSSEYDVIVTDMILEQTMDSEILFFNQMAPSVVANRLTDM</sequence>